<feature type="signal peptide" evidence="1">
    <location>
        <begin position="1"/>
        <end position="23"/>
    </location>
</feature>
<accession>A0A1G7RAE7</accession>
<name>A0A1G7RAE7_9RHOB</name>
<dbReference type="InterPro" id="IPR025737">
    <property type="entry name" value="FApF"/>
</dbReference>
<dbReference type="RefSeq" id="WP_074646361.1">
    <property type="nucleotide sequence ID" value="NZ_FNBL01000011.1"/>
</dbReference>
<dbReference type="EMBL" id="FNBL01000011">
    <property type="protein sequence ID" value="SDG07139.1"/>
    <property type="molecule type" value="Genomic_DNA"/>
</dbReference>
<evidence type="ECO:0000313" key="2">
    <source>
        <dbReference type="EMBL" id="SDG07139.1"/>
    </source>
</evidence>
<dbReference type="OrthoDB" id="191143at2"/>
<evidence type="ECO:0000256" key="1">
    <source>
        <dbReference type="SAM" id="SignalP"/>
    </source>
</evidence>
<dbReference type="Pfam" id="PF13557">
    <property type="entry name" value="Phenol_MetA_deg"/>
    <property type="match status" value="1"/>
</dbReference>
<keyword evidence="1" id="KW-0732">Signal</keyword>
<gene>
    <name evidence="2" type="ORF">SAMN04488117_11176</name>
</gene>
<protein>
    <submittedName>
        <fullName evidence="2">Uncharacterized conserved protein</fullName>
    </submittedName>
</protein>
<proteinExistence type="predicted"/>
<dbReference type="AlphaFoldDB" id="A0A1G7RAE7"/>
<dbReference type="Proteomes" id="UP000182284">
    <property type="component" value="Unassembled WGS sequence"/>
</dbReference>
<feature type="chain" id="PRO_5010270663" evidence="1">
    <location>
        <begin position="24"/>
        <end position="289"/>
    </location>
</feature>
<sequence length="289" mass="30445">MKHFAHSLVLGALTTCAALPALAVDVAPGDYAILPSGTTVGLLYLQHSRATELNFGGVDVPASEVTANVAVLRGLHYTQIGNEPVLFQMVLPMGGFETAQIGGAAQPTSEGLGDLTFGASYWPVKPSNPETGTTVGVTAFLTAPSGSYEFGEVSLGGGTWVFTPQVALIQGLGNGVYLDAIADVALSMDHTESGVEVSRDPASQVQVAFRKQFGQTKSLSVGYSGQFGGDINYDGVYSGLKTRRDQVRVYANSFLSPTVQVQGMLAKDLNVEDGFKNDVVAEIRFLKLF</sequence>
<evidence type="ECO:0000313" key="3">
    <source>
        <dbReference type="Proteomes" id="UP000182284"/>
    </source>
</evidence>
<organism evidence="2 3">
    <name type="scientific">Celeribacter baekdonensis</name>
    <dbReference type="NCBI Taxonomy" id="875171"/>
    <lineage>
        <taxon>Bacteria</taxon>
        <taxon>Pseudomonadati</taxon>
        <taxon>Pseudomonadota</taxon>
        <taxon>Alphaproteobacteria</taxon>
        <taxon>Rhodobacterales</taxon>
        <taxon>Roseobacteraceae</taxon>
        <taxon>Celeribacter</taxon>
    </lineage>
</organism>
<reference evidence="2 3" key="1">
    <citation type="submission" date="2016-10" db="EMBL/GenBank/DDBJ databases">
        <authorList>
            <person name="de Groot N.N."/>
        </authorList>
    </citation>
    <scope>NUCLEOTIDE SEQUENCE [LARGE SCALE GENOMIC DNA]</scope>
    <source>
        <strain evidence="2 3">DSM 27375</strain>
    </source>
</reference>